<dbReference type="GO" id="GO:0005886">
    <property type="term" value="C:plasma membrane"/>
    <property type="evidence" value="ECO:0007669"/>
    <property type="project" value="TreeGrafter"/>
</dbReference>
<evidence type="ECO:0000259" key="4">
    <source>
        <dbReference type="Pfam" id="PF00437"/>
    </source>
</evidence>
<dbReference type="InterPro" id="IPR007831">
    <property type="entry name" value="T2SS_GspE_N"/>
</dbReference>
<evidence type="ECO:0000313" key="6">
    <source>
        <dbReference type="EMBL" id="OQB72188.1"/>
    </source>
</evidence>
<evidence type="ECO:0000256" key="1">
    <source>
        <dbReference type="ARBA" id="ARBA00006611"/>
    </source>
</evidence>
<organism evidence="6">
    <name type="scientific">candidate division TA06 bacterium ADurb.Bin131</name>
    <dbReference type="NCBI Taxonomy" id="1852827"/>
    <lineage>
        <taxon>Bacteria</taxon>
        <taxon>Bacteria division TA06</taxon>
    </lineage>
</organism>
<gene>
    <name evidence="6" type="primary">xpsE_4</name>
    <name evidence="6" type="ORF">BWX89_01431</name>
</gene>
<comment type="similarity">
    <text evidence="1">Belongs to the GSP E family.</text>
</comment>
<dbReference type="CDD" id="cd01129">
    <property type="entry name" value="PulE-GspE-like"/>
    <property type="match status" value="1"/>
</dbReference>
<keyword evidence="3" id="KW-0067">ATP-binding</keyword>
<dbReference type="InterPro" id="IPR037257">
    <property type="entry name" value="T2SS_E_N_sf"/>
</dbReference>
<feature type="domain" description="Type II secretion system protein GspE N-terminal" evidence="5">
    <location>
        <begin position="17"/>
        <end position="90"/>
    </location>
</feature>
<dbReference type="AlphaFoldDB" id="A0A1V6C5J7"/>
<dbReference type="GO" id="GO:0005524">
    <property type="term" value="F:ATP binding"/>
    <property type="evidence" value="ECO:0007669"/>
    <property type="project" value="UniProtKB-KW"/>
</dbReference>
<dbReference type="PANTHER" id="PTHR30258">
    <property type="entry name" value="TYPE II SECRETION SYSTEM PROTEIN GSPE-RELATED"/>
    <property type="match status" value="1"/>
</dbReference>
<protein>
    <submittedName>
        <fullName evidence="6">Type II secretion system protein E</fullName>
    </submittedName>
</protein>
<dbReference type="FunFam" id="3.40.50.300:FF:000398">
    <property type="entry name" value="Type IV pilus assembly ATPase PilB"/>
    <property type="match status" value="1"/>
</dbReference>
<accession>A0A1V6C5J7</accession>
<dbReference type="SUPFAM" id="SSF52540">
    <property type="entry name" value="P-loop containing nucleoside triphosphate hydrolases"/>
    <property type="match status" value="1"/>
</dbReference>
<keyword evidence="2" id="KW-0547">Nucleotide-binding</keyword>
<reference evidence="6" key="1">
    <citation type="submission" date="2017-02" db="EMBL/GenBank/DDBJ databases">
        <title>Delving into the versatile metabolic prowess of the omnipresent phylum Bacteroidetes.</title>
        <authorList>
            <person name="Nobu M.K."/>
            <person name="Mei R."/>
            <person name="Narihiro T."/>
            <person name="Kuroda K."/>
            <person name="Liu W.-T."/>
        </authorList>
    </citation>
    <scope>NUCLEOTIDE SEQUENCE</scope>
    <source>
        <strain evidence="6">ADurb.Bin131</strain>
    </source>
</reference>
<dbReference type="PANTHER" id="PTHR30258:SF2">
    <property type="entry name" value="COMG OPERON PROTEIN 1"/>
    <property type="match status" value="1"/>
</dbReference>
<dbReference type="Gene3D" id="3.40.50.300">
    <property type="entry name" value="P-loop containing nucleotide triphosphate hydrolases"/>
    <property type="match status" value="1"/>
</dbReference>
<evidence type="ECO:0000259" key="5">
    <source>
        <dbReference type="Pfam" id="PF05157"/>
    </source>
</evidence>
<dbReference type="FunFam" id="3.30.450.90:FF:000001">
    <property type="entry name" value="Type II secretion system ATPase GspE"/>
    <property type="match status" value="1"/>
</dbReference>
<dbReference type="InterPro" id="IPR001482">
    <property type="entry name" value="T2SS/T4SS_dom"/>
</dbReference>
<dbReference type="Gene3D" id="3.30.450.90">
    <property type="match status" value="1"/>
</dbReference>
<dbReference type="GO" id="GO:0016887">
    <property type="term" value="F:ATP hydrolysis activity"/>
    <property type="evidence" value="ECO:0007669"/>
    <property type="project" value="TreeGrafter"/>
</dbReference>
<dbReference type="SUPFAM" id="SSF160246">
    <property type="entry name" value="EspE N-terminal domain-like"/>
    <property type="match status" value="1"/>
</dbReference>
<feature type="domain" description="Bacterial type II secretion system protein E" evidence="4">
    <location>
        <begin position="126"/>
        <end position="508"/>
    </location>
</feature>
<dbReference type="Pfam" id="PF00437">
    <property type="entry name" value="T2SSE"/>
    <property type="match status" value="1"/>
</dbReference>
<evidence type="ECO:0000256" key="2">
    <source>
        <dbReference type="ARBA" id="ARBA00022741"/>
    </source>
</evidence>
<comment type="caution">
    <text evidence="6">The sequence shown here is derived from an EMBL/GenBank/DDBJ whole genome shotgun (WGS) entry which is preliminary data.</text>
</comment>
<dbReference type="Pfam" id="PF05157">
    <property type="entry name" value="MshEN"/>
    <property type="match status" value="1"/>
</dbReference>
<proteinExistence type="inferred from homology"/>
<evidence type="ECO:0000256" key="3">
    <source>
        <dbReference type="ARBA" id="ARBA00022840"/>
    </source>
</evidence>
<name>A0A1V6C5J7_UNCT6</name>
<sequence>MNSKNSFSLTQEEIEKLIDSEILGKFPYAFLETFVLLPLKDAPGKVLFATDNPSKIDCGEIEQFTGRKISFVVQDKDVILNLLKKHYYSPSSSQKIIQELSRDEAVLGESFTEDLPAQNGDLLDLANQAPIIRLVNQIFYRAILMRASDIHLQSLENHFKVRYRIDGMLHDILTLPAKYQPAVISRVKIISDLDIAEKRTPQDGRTAVRVENKQIDVRVSIIPTFFGESAVLRLLDQSTYSFGLNELGFSEEDLVKFDRLIHYDHGIVLLTGPTGSGKTTTLYAALSRINNPHIHIITLEDPVEYHLDGINQIQVNPKVGLTFANGLRSILRHDPNIIMVGEIRDKETAEMAIQASLTGHLVFSTLHTNDSTSSIARLLDMGIEPYLIASSVIGLIAQRLIRLNCDRCSQPVNYPPELLEEIGINPAGDNYNFKSGKGCEVCLNTGYHKRTGIFEFLEIDDTIRSLIMKQASAGEIRRHALDNGLKTLRMDGAKKVIEGLTTVSEVLRVTQET</sequence>
<dbReference type="InterPro" id="IPR027417">
    <property type="entry name" value="P-loop_NTPase"/>
</dbReference>
<dbReference type="EMBL" id="MWDQ01000138">
    <property type="protein sequence ID" value="OQB72188.1"/>
    <property type="molecule type" value="Genomic_DNA"/>
</dbReference>
<dbReference type="Proteomes" id="UP000485562">
    <property type="component" value="Unassembled WGS sequence"/>
</dbReference>